<feature type="region of interest" description="Disordered" evidence="9">
    <location>
        <begin position="143"/>
        <end position="250"/>
    </location>
</feature>
<evidence type="ECO:0000313" key="11">
    <source>
        <dbReference type="EMBL" id="SPD04355.1"/>
    </source>
</evidence>
<feature type="compositionally biased region" description="Basic residues" evidence="9">
    <location>
        <begin position="403"/>
        <end position="412"/>
    </location>
</feature>
<feature type="domain" description="SOSEKI DIX-like" evidence="10">
    <location>
        <begin position="46"/>
        <end position="135"/>
    </location>
</feature>
<keyword evidence="6" id="KW-0131">Cell cycle</keyword>
<gene>
    <name evidence="11" type="ORF">FSB_LOCUS32237</name>
</gene>
<dbReference type="PANTHER" id="PTHR31083:SF4">
    <property type="entry name" value="PROTEIN SOSEKI 4-RELATED"/>
    <property type="match status" value="1"/>
</dbReference>
<evidence type="ECO:0000256" key="1">
    <source>
        <dbReference type="ARBA" id="ARBA00004413"/>
    </source>
</evidence>
<comment type="similarity">
    <text evidence="7">Belongs to the SOSEKI family.</text>
</comment>
<dbReference type="InterPro" id="IPR021182">
    <property type="entry name" value="SOK_magnoliopsida"/>
</dbReference>
<keyword evidence="4" id="KW-0132">Cell division</keyword>
<dbReference type="Pfam" id="PF06136">
    <property type="entry name" value="SOK"/>
    <property type="match status" value="1"/>
</dbReference>
<dbReference type="GO" id="GO:0051258">
    <property type="term" value="P:protein polymerization"/>
    <property type="evidence" value="ECO:0007669"/>
    <property type="project" value="UniProtKB-ARBA"/>
</dbReference>
<dbReference type="PIRSF" id="PIRSF031043">
    <property type="entry name" value="UCP031043"/>
    <property type="match status" value="1"/>
</dbReference>
<dbReference type="GO" id="GO:0005886">
    <property type="term" value="C:plasma membrane"/>
    <property type="evidence" value="ECO:0007669"/>
    <property type="project" value="UniProtKB-SubCell"/>
</dbReference>
<keyword evidence="3" id="KW-1003">Cell membrane</keyword>
<feature type="compositionally biased region" description="Low complexity" evidence="9">
    <location>
        <begin position="145"/>
        <end position="157"/>
    </location>
</feature>
<accession>A0A2N9GXL6</accession>
<sequence>MAVAAKGRATELQIPKKWRDRSESSPERTKVWTEPPKLKTTEKRSVPVVYYLSRNGQLEHPHFMEVPLSSPESGLYLRDVINRLNLLRGKGMASMYSWSSKRSYKNGFVWHDLSENDFIYPAHGQEYVLKGSELLDLSPKLHEMTTSNSTASSSSRSLRPPLPETNKSTRPSRPASPPEKPPPDASTQTDDKRRRRRQVRAKEIEEEEEEEEEERVREEKGQREMYQSQSTELSRDEISPPPSDSSPETLESLMKADGRLVICQAGANEDNPNRTADNFPSGRMKASTVLMQLISCGSISFKDCGATSAKEQQGFSLIGHYKSRLPRVAGNNHHVGKDVGTLAEIPNFPGVKLEDKEYFSGSLIETNKKLDVPNLKRSSSYNADRSSQLQLADEEIEGVRTKCIPRKPKAHSTKKECNNDSS</sequence>
<keyword evidence="2" id="KW-0217">Developmental protein</keyword>
<keyword evidence="5" id="KW-0472">Membrane</keyword>
<evidence type="ECO:0000256" key="5">
    <source>
        <dbReference type="ARBA" id="ARBA00023136"/>
    </source>
</evidence>
<comment type="subcellular location">
    <subcellularLocation>
        <location evidence="1">Cell membrane</location>
        <topology evidence="1">Peripheral membrane protein</topology>
        <orientation evidence="1">Cytoplasmic side</orientation>
    </subcellularLocation>
</comment>
<evidence type="ECO:0000256" key="2">
    <source>
        <dbReference type="ARBA" id="ARBA00022473"/>
    </source>
</evidence>
<feature type="compositionally biased region" description="Basic and acidic residues" evidence="9">
    <location>
        <begin position="214"/>
        <end position="223"/>
    </location>
</feature>
<feature type="compositionally biased region" description="Acidic residues" evidence="9">
    <location>
        <begin position="204"/>
        <end position="213"/>
    </location>
</feature>
<dbReference type="GO" id="GO:2000067">
    <property type="term" value="P:regulation of root morphogenesis"/>
    <property type="evidence" value="ECO:0007669"/>
    <property type="project" value="UniProtKB-ARBA"/>
</dbReference>
<name>A0A2N9GXL6_FAGSY</name>
<dbReference type="PANTHER" id="PTHR31083">
    <property type="entry name" value="UPSTREAM OF FLC PROTEIN (DUF966)"/>
    <property type="match status" value="1"/>
</dbReference>
<evidence type="ECO:0000256" key="6">
    <source>
        <dbReference type="ARBA" id="ARBA00023306"/>
    </source>
</evidence>
<feature type="compositionally biased region" description="Pro residues" evidence="9">
    <location>
        <begin position="174"/>
        <end position="184"/>
    </location>
</feature>
<evidence type="ECO:0000256" key="9">
    <source>
        <dbReference type="SAM" id="MobiDB-lite"/>
    </source>
</evidence>
<dbReference type="InterPro" id="IPR010369">
    <property type="entry name" value="SOK"/>
</dbReference>
<feature type="region of interest" description="Disordered" evidence="9">
    <location>
        <begin position="403"/>
        <end position="422"/>
    </location>
</feature>
<dbReference type="InterPro" id="IPR048351">
    <property type="entry name" value="SOK_DIX"/>
</dbReference>
<evidence type="ECO:0000256" key="8">
    <source>
        <dbReference type="ARBA" id="ARBA00046534"/>
    </source>
</evidence>
<proteinExistence type="inferred from homology"/>
<evidence type="ECO:0000256" key="3">
    <source>
        <dbReference type="ARBA" id="ARBA00022475"/>
    </source>
</evidence>
<dbReference type="GO" id="GO:0051302">
    <property type="term" value="P:regulation of cell division"/>
    <property type="evidence" value="ECO:0007669"/>
    <property type="project" value="UniProtKB-ARBA"/>
</dbReference>
<feature type="compositionally biased region" description="Basic and acidic residues" evidence="9">
    <location>
        <begin position="20"/>
        <end position="36"/>
    </location>
</feature>
<protein>
    <recommendedName>
        <fullName evidence="10">SOSEKI DIX-like domain-containing protein</fullName>
    </recommendedName>
</protein>
<feature type="compositionally biased region" description="Basic and acidic residues" evidence="9">
    <location>
        <begin position="413"/>
        <end position="422"/>
    </location>
</feature>
<feature type="region of interest" description="Disordered" evidence="9">
    <location>
        <begin position="1"/>
        <end position="36"/>
    </location>
</feature>
<dbReference type="EMBL" id="OIVN01002524">
    <property type="protein sequence ID" value="SPD04355.1"/>
    <property type="molecule type" value="Genomic_DNA"/>
</dbReference>
<dbReference type="GO" id="GO:0090708">
    <property type="term" value="P:specification of plant organ axis polarity"/>
    <property type="evidence" value="ECO:0007669"/>
    <property type="project" value="UniProtKB-ARBA"/>
</dbReference>
<dbReference type="GO" id="GO:0051301">
    <property type="term" value="P:cell division"/>
    <property type="evidence" value="ECO:0007669"/>
    <property type="project" value="UniProtKB-KW"/>
</dbReference>
<evidence type="ECO:0000256" key="7">
    <source>
        <dbReference type="ARBA" id="ARBA00024211"/>
    </source>
</evidence>
<organism evidence="11">
    <name type="scientific">Fagus sylvatica</name>
    <name type="common">Beechnut</name>
    <dbReference type="NCBI Taxonomy" id="28930"/>
    <lineage>
        <taxon>Eukaryota</taxon>
        <taxon>Viridiplantae</taxon>
        <taxon>Streptophyta</taxon>
        <taxon>Embryophyta</taxon>
        <taxon>Tracheophyta</taxon>
        <taxon>Spermatophyta</taxon>
        <taxon>Magnoliopsida</taxon>
        <taxon>eudicotyledons</taxon>
        <taxon>Gunneridae</taxon>
        <taxon>Pentapetalae</taxon>
        <taxon>rosids</taxon>
        <taxon>fabids</taxon>
        <taxon>Fagales</taxon>
        <taxon>Fagaceae</taxon>
        <taxon>Fagus</taxon>
    </lineage>
</organism>
<comment type="subunit">
    <text evidence="8">Homodimer. Forms long polymer filaments with other SOKs proteins polymers (e.g. SOK1, SOK2, SOK3 and SOK4) crucial for polar localization and biological activity. Binds to ANGUSTIFOLIA (AN).</text>
</comment>
<evidence type="ECO:0000256" key="4">
    <source>
        <dbReference type="ARBA" id="ARBA00022618"/>
    </source>
</evidence>
<reference evidence="11" key="1">
    <citation type="submission" date="2018-02" db="EMBL/GenBank/DDBJ databases">
        <authorList>
            <person name="Cohen D.B."/>
            <person name="Kent A.D."/>
        </authorList>
    </citation>
    <scope>NUCLEOTIDE SEQUENCE</scope>
</reference>
<evidence type="ECO:0000259" key="10">
    <source>
        <dbReference type="Pfam" id="PF06136"/>
    </source>
</evidence>
<dbReference type="AlphaFoldDB" id="A0A2N9GXL6"/>